<keyword evidence="1" id="KW-0511">Multifunctional enzyme</keyword>
<dbReference type="Pfam" id="PF17919">
    <property type="entry name" value="RT_RNaseH_2"/>
    <property type="match status" value="1"/>
</dbReference>
<sequence length="176" mass="19966">MAEVDIHKMAFHTIDGHFEFVVMPPSWLEHLRHVRLVLHTLLSNQFYAKLSKCKFGVTSVEYLGHVVSVRGVEPDPSKLYVIHEWPVPSSLMELRVFLGLTSFYRRFVRHYSTIVGPLTDLLKSNTFVWPPSAMQAFQALKTSMTSLLVFTLPDFSRPFDLTTDASNVAVGAVLSQ</sequence>
<feature type="domain" description="Reverse transcriptase/retrotransposon-derived protein RNase H-like" evidence="2">
    <location>
        <begin position="129"/>
        <end position="176"/>
    </location>
</feature>
<gene>
    <name evidence="3" type="ORF">Sango_1568400</name>
</gene>
<name>A0AAE1WQD5_9LAMI</name>
<dbReference type="InterPro" id="IPR043128">
    <property type="entry name" value="Rev_trsase/Diguanyl_cyclase"/>
</dbReference>
<dbReference type="FunFam" id="3.30.70.270:FF:000020">
    <property type="entry name" value="Transposon Tf2-6 polyprotein-like Protein"/>
    <property type="match status" value="1"/>
</dbReference>
<dbReference type="InterPro" id="IPR050951">
    <property type="entry name" value="Retrovirus_Pol_polyprotein"/>
</dbReference>
<keyword evidence="4" id="KW-1185">Reference proteome</keyword>
<dbReference type="AlphaFoldDB" id="A0AAE1WQD5"/>
<dbReference type="SUPFAM" id="SSF56672">
    <property type="entry name" value="DNA/RNA polymerases"/>
    <property type="match status" value="1"/>
</dbReference>
<evidence type="ECO:0000313" key="4">
    <source>
        <dbReference type="Proteomes" id="UP001289374"/>
    </source>
</evidence>
<reference evidence="3" key="2">
    <citation type="journal article" date="2024" name="Plant">
        <title>Genomic evolution and insights into agronomic trait innovations of Sesamum species.</title>
        <authorList>
            <person name="Miao H."/>
            <person name="Wang L."/>
            <person name="Qu L."/>
            <person name="Liu H."/>
            <person name="Sun Y."/>
            <person name="Le M."/>
            <person name="Wang Q."/>
            <person name="Wei S."/>
            <person name="Zheng Y."/>
            <person name="Lin W."/>
            <person name="Duan Y."/>
            <person name="Cao H."/>
            <person name="Xiong S."/>
            <person name="Wang X."/>
            <person name="Wei L."/>
            <person name="Li C."/>
            <person name="Ma Q."/>
            <person name="Ju M."/>
            <person name="Zhao R."/>
            <person name="Li G."/>
            <person name="Mu C."/>
            <person name="Tian Q."/>
            <person name="Mei H."/>
            <person name="Zhang T."/>
            <person name="Gao T."/>
            <person name="Zhang H."/>
        </authorList>
    </citation>
    <scope>NUCLEOTIDE SEQUENCE</scope>
    <source>
        <strain evidence="3">K16</strain>
    </source>
</reference>
<dbReference type="Proteomes" id="UP001289374">
    <property type="component" value="Unassembled WGS sequence"/>
</dbReference>
<dbReference type="InterPro" id="IPR041577">
    <property type="entry name" value="RT_RNaseH_2"/>
</dbReference>
<organism evidence="3 4">
    <name type="scientific">Sesamum angolense</name>
    <dbReference type="NCBI Taxonomy" id="2727404"/>
    <lineage>
        <taxon>Eukaryota</taxon>
        <taxon>Viridiplantae</taxon>
        <taxon>Streptophyta</taxon>
        <taxon>Embryophyta</taxon>
        <taxon>Tracheophyta</taxon>
        <taxon>Spermatophyta</taxon>
        <taxon>Magnoliopsida</taxon>
        <taxon>eudicotyledons</taxon>
        <taxon>Gunneridae</taxon>
        <taxon>Pentapetalae</taxon>
        <taxon>asterids</taxon>
        <taxon>lamiids</taxon>
        <taxon>Lamiales</taxon>
        <taxon>Pedaliaceae</taxon>
        <taxon>Sesamum</taxon>
    </lineage>
</organism>
<comment type="caution">
    <text evidence="3">The sequence shown here is derived from an EMBL/GenBank/DDBJ whole genome shotgun (WGS) entry which is preliminary data.</text>
</comment>
<dbReference type="GO" id="GO:0003824">
    <property type="term" value="F:catalytic activity"/>
    <property type="evidence" value="ECO:0007669"/>
    <property type="project" value="UniProtKB-KW"/>
</dbReference>
<dbReference type="EMBL" id="JACGWL010000008">
    <property type="protein sequence ID" value="KAK4397318.1"/>
    <property type="molecule type" value="Genomic_DNA"/>
</dbReference>
<evidence type="ECO:0000256" key="1">
    <source>
        <dbReference type="ARBA" id="ARBA00023268"/>
    </source>
</evidence>
<evidence type="ECO:0000259" key="2">
    <source>
        <dbReference type="Pfam" id="PF17919"/>
    </source>
</evidence>
<reference evidence="3" key="1">
    <citation type="submission" date="2020-06" db="EMBL/GenBank/DDBJ databases">
        <authorList>
            <person name="Li T."/>
            <person name="Hu X."/>
            <person name="Zhang T."/>
            <person name="Song X."/>
            <person name="Zhang H."/>
            <person name="Dai N."/>
            <person name="Sheng W."/>
            <person name="Hou X."/>
            <person name="Wei L."/>
        </authorList>
    </citation>
    <scope>NUCLEOTIDE SEQUENCE</scope>
    <source>
        <strain evidence="3">K16</strain>
        <tissue evidence="3">Leaf</tissue>
    </source>
</reference>
<dbReference type="PANTHER" id="PTHR37984">
    <property type="entry name" value="PROTEIN CBG26694"/>
    <property type="match status" value="1"/>
</dbReference>
<protein>
    <submittedName>
        <fullName evidence="3">Retrovirus-related Pol polyprotein from transposon opus</fullName>
    </submittedName>
</protein>
<dbReference type="Gene3D" id="3.30.70.270">
    <property type="match status" value="2"/>
</dbReference>
<dbReference type="PANTHER" id="PTHR37984:SF5">
    <property type="entry name" value="PROTEIN NYNRIN-LIKE"/>
    <property type="match status" value="1"/>
</dbReference>
<accession>A0AAE1WQD5</accession>
<dbReference type="InterPro" id="IPR043502">
    <property type="entry name" value="DNA/RNA_pol_sf"/>
</dbReference>
<evidence type="ECO:0000313" key="3">
    <source>
        <dbReference type="EMBL" id="KAK4397318.1"/>
    </source>
</evidence>
<proteinExistence type="predicted"/>